<name>A0A2G9H9M8_9LAMI</name>
<keyword evidence="2" id="KW-1185">Reference proteome</keyword>
<sequence length="88" mass="9905">MNIYMICGCVLIFLSHINFFTLAVSSLQNFSFRFLSPFFPLVRCFPQALILNLGSCKPPDGKVIPELHALPLELQALIFNLSCELQSL</sequence>
<dbReference type="Proteomes" id="UP000231279">
    <property type="component" value="Unassembled WGS sequence"/>
</dbReference>
<protein>
    <submittedName>
        <fullName evidence="1">Uncharacterized protein</fullName>
    </submittedName>
</protein>
<reference evidence="2" key="1">
    <citation type="journal article" date="2018" name="Gigascience">
        <title>Genome assembly of the Pink Ipe (Handroanthus impetiginosus, Bignoniaceae), a highly valued, ecologically keystone Neotropical timber forest tree.</title>
        <authorList>
            <person name="Silva-Junior O.B."/>
            <person name="Grattapaglia D."/>
            <person name="Novaes E."/>
            <person name="Collevatti R.G."/>
        </authorList>
    </citation>
    <scope>NUCLEOTIDE SEQUENCE [LARGE SCALE GENOMIC DNA]</scope>
    <source>
        <strain evidence="2">cv. UFG-1</strain>
    </source>
</reference>
<proteinExistence type="predicted"/>
<organism evidence="1 2">
    <name type="scientific">Handroanthus impetiginosus</name>
    <dbReference type="NCBI Taxonomy" id="429701"/>
    <lineage>
        <taxon>Eukaryota</taxon>
        <taxon>Viridiplantae</taxon>
        <taxon>Streptophyta</taxon>
        <taxon>Embryophyta</taxon>
        <taxon>Tracheophyta</taxon>
        <taxon>Spermatophyta</taxon>
        <taxon>Magnoliopsida</taxon>
        <taxon>eudicotyledons</taxon>
        <taxon>Gunneridae</taxon>
        <taxon>Pentapetalae</taxon>
        <taxon>asterids</taxon>
        <taxon>lamiids</taxon>
        <taxon>Lamiales</taxon>
        <taxon>Bignoniaceae</taxon>
        <taxon>Crescentiina</taxon>
        <taxon>Tabebuia alliance</taxon>
        <taxon>Handroanthus</taxon>
    </lineage>
</organism>
<dbReference type="EMBL" id="NKXS01002326">
    <property type="protein sequence ID" value="PIN14218.1"/>
    <property type="molecule type" value="Genomic_DNA"/>
</dbReference>
<gene>
    <name evidence="1" type="ORF">CDL12_13155</name>
</gene>
<comment type="caution">
    <text evidence="1">The sequence shown here is derived from an EMBL/GenBank/DDBJ whole genome shotgun (WGS) entry which is preliminary data.</text>
</comment>
<accession>A0A2G9H9M8</accession>
<dbReference type="AlphaFoldDB" id="A0A2G9H9M8"/>
<evidence type="ECO:0000313" key="2">
    <source>
        <dbReference type="Proteomes" id="UP000231279"/>
    </source>
</evidence>
<evidence type="ECO:0000313" key="1">
    <source>
        <dbReference type="EMBL" id="PIN14218.1"/>
    </source>
</evidence>